<evidence type="ECO:0000259" key="1">
    <source>
        <dbReference type="Pfam" id="PF05685"/>
    </source>
</evidence>
<dbReference type="GO" id="GO:0004519">
    <property type="term" value="F:endonuclease activity"/>
    <property type="evidence" value="ECO:0007669"/>
    <property type="project" value="UniProtKB-KW"/>
</dbReference>
<dbReference type="Gene3D" id="3.90.1570.10">
    <property type="entry name" value="tt1808, chain A"/>
    <property type="match status" value="1"/>
</dbReference>
<keyword evidence="2" id="KW-0378">Hydrolase</keyword>
<dbReference type="OrthoDB" id="668969at2"/>
<accession>A0A4U6CS12</accession>
<dbReference type="SUPFAM" id="SSF52980">
    <property type="entry name" value="Restriction endonuclease-like"/>
    <property type="match status" value="1"/>
</dbReference>
<name>A0A4U6CS12_9BACT</name>
<reference evidence="2 3" key="1">
    <citation type="submission" date="2019-05" db="EMBL/GenBank/DDBJ databases">
        <title>Dyadobacter AR-3-8 sp. nov., isolated from arctic soil.</title>
        <authorList>
            <person name="Chaudhary D.K."/>
        </authorList>
    </citation>
    <scope>NUCLEOTIDE SEQUENCE [LARGE SCALE GENOMIC DNA]</scope>
    <source>
        <strain evidence="2 3">AR-3-8</strain>
    </source>
</reference>
<dbReference type="EMBL" id="SZVO01000020">
    <property type="protein sequence ID" value="TKT87370.1"/>
    <property type="molecule type" value="Genomic_DNA"/>
</dbReference>
<proteinExistence type="predicted"/>
<dbReference type="CDD" id="cd06260">
    <property type="entry name" value="DUF820-like"/>
    <property type="match status" value="1"/>
</dbReference>
<keyword evidence="3" id="KW-1185">Reference proteome</keyword>
<organism evidence="2 3">
    <name type="scientific">Dyadobacter frigoris</name>
    <dbReference type="NCBI Taxonomy" id="2576211"/>
    <lineage>
        <taxon>Bacteria</taxon>
        <taxon>Pseudomonadati</taxon>
        <taxon>Bacteroidota</taxon>
        <taxon>Cytophagia</taxon>
        <taxon>Cytophagales</taxon>
        <taxon>Spirosomataceae</taxon>
        <taxon>Dyadobacter</taxon>
    </lineage>
</organism>
<sequence>MTAQPQKYYSEGEYLDIERDAGYKSEYYNGEIFAMAGAGHNHNRIVENLSIEIGGFFKGKSCRTYSSDQRIHIPETFLYTYPDLLIVCDKNQYLDDKKDTILNPTVIIEVLSESTEAYDRGQKFHFYRSIASLQEYVLINSRSFAAEVFRKNEEGLWVLASEAYNLNDPLEIASVGLKLPMTDIYAQTEDLI</sequence>
<dbReference type="InterPro" id="IPR008538">
    <property type="entry name" value="Uma2"/>
</dbReference>
<dbReference type="PANTHER" id="PTHR36558:SF1">
    <property type="entry name" value="RESTRICTION ENDONUCLEASE DOMAIN-CONTAINING PROTEIN-RELATED"/>
    <property type="match status" value="1"/>
</dbReference>
<dbReference type="Pfam" id="PF05685">
    <property type="entry name" value="Uma2"/>
    <property type="match status" value="1"/>
</dbReference>
<evidence type="ECO:0000313" key="3">
    <source>
        <dbReference type="Proteomes" id="UP000304900"/>
    </source>
</evidence>
<dbReference type="RefSeq" id="WP_137343799.1">
    <property type="nucleotide sequence ID" value="NZ_BSQH01000016.1"/>
</dbReference>
<dbReference type="AlphaFoldDB" id="A0A4U6CS12"/>
<dbReference type="InterPro" id="IPR012296">
    <property type="entry name" value="Nuclease_put_TT1808"/>
</dbReference>
<gene>
    <name evidence="2" type="ORF">FDK13_30460</name>
</gene>
<dbReference type="Proteomes" id="UP000304900">
    <property type="component" value="Unassembled WGS sequence"/>
</dbReference>
<feature type="domain" description="Putative restriction endonuclease" evidence="1">
    <location>
        <begin position="13"/>
        <end position="162"/>
    </location>
</feature>
<keyword evidence="2" id="KW-0255">Endonuclease</keyword>
<dbReference type="InterPro" id="IPR011335">
    <property type="entry name" value="Restrct_endonuc-II-like"/>
</dbReference>
<keyword evidence="2" id="KW-0540">Nuclease</keyword>
<evidence type="ECO:0000313" key="2">
    <source>
        <dbReference type="EMBL" id="TKT87370.1"/>
    </source>
</evidence>
<dbReference type="PANTHER" id="PTHR36558">
    <property type="entry name" value="GLR1098 PROTEIN"/>
    <property type="match status" value="1"/>
</dbReference>
<comment type="caution">
    <text evidence="2">The sequence shown here is derived from an EMBL/GenBank/DDBJ whole genome shotgun (WGS) entry which is preliminary data.</text>
</comment>
<protein>
    <submittedName>
        <fullName evidence="2">Uma2 family endonuclease</fullName>
    </submittedName>
</protein>